<dbReference type="AlphaFoldDB" id="A0A381TW98"/>
<feature type="non-terminal residue" evidence="3">
    <location>
        <position position="166"/>
    </location>
</feature>
<dbReference type="PANTHER" id="PTHR42204">
    <property type="entry name" value="INTEGRAL MEMBRANE PROTEIN"/>
    <property type="match status" value="1"/>
</dbReference>
<accession>A0A381TW98</accession>
<evidence type="ECO:0000313" key="3">
    <source>
        <dbReference type="EMBL" id="SVA20280.1"/>
    </source>
</evidence>
<name>A0A381TW98_9ZZZZ</name>
<reference evidence="3" key="1">
    <citation type="submission" date="2018-05" db="EMBL/GenBank/DDBJ databases">
        <authorList>
            <person name="Lanie J.A."/>
            <person name="Ng W.-L."/>
            <person name="Kazmierczak K.M."/>
            <person name="Andrzejewski T.M."/>
            <person name="Davidsen T.M."/>
            <person name="Wayne K.J."/>
            <person name="Tettelin H."/>
            <person name="Glass J.I."/>
            <person name="Rusch D."/>
            <person name="Podicherti R."/>
            <person name="Tsui H.-C.T."/>
            <person name="Winkler M.E."/>
        </authorList>
    </citation>
    <scope>NUCLEOTIDE SEQUENCE</scope>
</reference>
<feature type="transmembrane region" description="Helical" evidence="1">
    <location>
        <begin position="12"/>
        <end position="31"/>
    </location>
</feature>
<dbReference type="EMBL" id="UINC01005278">
    <property type="protein sequence ID" value="SVA20280.1"/>
    <property type="molecule type" value="Genomic_DNA"/>
</dbReference>
<sequence length="166" mass="17461">MDPVVLDFGWLIASYLFGIMLGCLTGLIPGFHVNNVALIALSLSPVAVAIGIPLDAVAGIIVACGTVHTFLNYIPSALVGAPDDNMALALLPGHRMLISGQAAQGVAYSARGSQMGMLMSIPLLIVARLLFGEDPGLGLYESSRDVLPWLLLIISAFLIMTETTRL</sequence>
<dbReference type="Pfam" id="PF01970">
    <property type="entry name" value="TctA"/>
    <property type="match status" value="1"/>
</dbReference>
<evidence type="ECO:0000256" key="1">
    <source>
        <dbReference type="SAM" id="Phobius"/>
    </source>
</evidence>
<keyword evidence="1" id="KW-0812">Transmembrane</keyword>
<gene>
    <name evidence="3" type="ORF">METZ01_LOCUS73134</name>
</gene>
<proteinExistence type="predicted"/>
<feature type="domain" description="DUF112" evidence="2">
    <location>
        <begin position="14"/>
        <end position="163"/>
    </location>
</feature>
<protein>
    <recommendedName>
        <fullName evidence="2">DUF112 domain-containing protein</fullName>
    </recommendedName>
</protein>
<keyword evidence="1" id="KW-1133">Transmembrane helix</keyword>
<dbReference type="PANTHER" id="PTHR42204:SF1">
    <property type="entry name" value="INTEGRAL MEMBRANE PROTEIN"/>
    <property type="match status" value="1"/>
</dbReference>
<feature type="transmembrane region" description="Helical" evidence="1">
    <location>
        <begin position="38"/>
        <end position="61"/>
    </location>
</feature>
<organism evidence="3">
    <name type="scientific">marine metagenome</name>
    <dbReference type="NCBI Taxonomy" id="408172"/>
    <lineage>
        <taxon>unclassified sequences</taxon>
        <taxon>metagenomes</taxon>
        <taxon>ecological metagenomes</taxon>
    </lineage>
</organism>
<dbReference type="InterPro" id="IPR002823">
    <property type="entry name" value="DUF112_TM"/>
</dbReference>
<keyword evidence="1" id="KW-0472">Membrane</keyword>
<evidence type="ECO:0000259" key="2">
    <source>
        <dbReference type="Pfam" id="PF01970"/>
    </source>
</evidence>